<sequence length="198" mass="21892">MTKTREISNLYGTHACVILYGPNQPQPEIWSSQPGVHGVINKFMAMPMIERSCNMFSRQSFLEKMLTNTSKKLENLKKENKKKEMDIFLFKCVNTGSIVNNADNVDMNCLLWAINQNLNDIEGKRGKYETQHDTTMAPNGAEALSGEGTTVGGDVKGMIGTVENQDWAFDSSNNGGDAMVPFGDDNLSNEFEHGSSTP</sequence>
<organism evidence="3 4">
    <name type="scientific">Lupinus luteus</name>
    <name type="common">European yellow lupine</name>
    <dbReference type="NCBI Taxonomy" id="3873"/>
    <lineage>
        <taxon>Eukaryota</taxon>
        <taxon>Viridiplantae</taxon>
        <taxon>Streptophyta</taxon>
        <taxon>Embryophyta</taxon>
        <taxon>Tracheophyta</taxon>
        <taxon>Spermatophyta</taxon>
        <taxon>Magnoliopsida</taxon>
        <taxon>eudicotyledons</taxon>
        <taxon>Gunneridae</taxon>
        <taxon>Pentapetalae</taxon>
        <taxon>rosids</taxon>
        <taxon>fabids</taxon>
        <taxon>Fabales</taxon>
        <taxon>Fabaceae</taxon>
        <taxon>Papilionoideae</taxon>
        <taxon>50 kb inversion clade</taxon>
        <taxon>genistoids sensu lato</taxon>
        <taxon>core genistoids</taxon>
        <taxon>Genisteae</taxon>
        <taxon>Lupinus</taxon>
    </lineage>
</organism>
<feature type="region of interest" description="Disordered" evidence="2">
    <location>
        <begin position="170"/>
        <end position="198"/>
    </location>
</feature>
<dbReference type="EMBL" id="CAXHTB010000002">
    <property type="protein sequence ID" value="CAL0301140.1"/>
    <property type="molecule type" value="Genomic_DNA"/>
</dbReference>
<accession>A0AAV1VW23</accession>
<evidence type="ECO:0000256" key="1">
    <source>
        <dbReference type="SAM" id="Coils"/>
    </source>
</evidence>
<keyword evidence="1" id="KW-0175">Coiled coil</keyword>
<evidence type="ECO:0000313" key="4">
    <source>
        <dbReference type="Proteomes" id="UP001497480"/>
    </source>
</evidence>
<dbReference type="InterPro" id="IPR036879">
    <property type="entry name" value="TF_MADSbox_sf"/>
</dbReference>
<proteinExistence type="predicted"/>
<name>A0AAV1VW23_LUPLU</name>
<feature type="coiled-coil region" evidence="1">
    <location>
        <begin position="59"/>
        <end position="86"/>
    </location>
</feature>
<comment type="caution">
    <text evidence="3">The sequence shown here is derived from an EMBL/GenBank/DDBJ whole genome shotgun (WGS) entry which is preliminary data.</text>
</comment>
<evidence type="ECO:0008006" key="5">
    <source>
        <dbReference type="Google" id="ProtNLM"/>
    </source>
</evidence>
<dbReference type="GO" id="GO:0046983">
    <property type="term" value="F:protein dimerization activity"/>
    <property type="evidence" value="ECO:0007669"/>
    <property type="project" value="InterPro"/>
</dbReference>
<keyword evidence="4" id="KW-1185">Reference proteome</keyword>
<reference evidence="3 4" key="1">
    <citation type="submission" date="2024-03" db="EMBL/GenBank/DDBJ databases">
        <authorList>
            <person name="Martinez-Hernandez J."/>
        </authorList>
    </citation>
    <scope>NUCLEOTIDE SEQUENCE [LARGE SCALE GENOMIC DNA]</scope>
</reference>
<protein>
    <recommendedName>
        <fullName evidence="5">Agamous-like MADS-box protein AGL80</fullName>
    </recommendedName>
</protein>
<evidence type="ECO:0000313" key="3">
    <source>
        <dbReference type="EMBL" id="CAL0301140.1"/>
    </source>
</evidence>
<dbReference type="GO" id="GO:0003677">
    <property type="term" value="F:DNA binding"/>
    <property type="evidence" value="ECO:0007669"/>
    <property type="project" value="InterPro"/>
</dbReference>
<dbReference type="Proteomes" id="UP001497480">
    <property type="component" value="Unassembled WGS sequence"/>
</dbReference>
<gene>
    <name evidence="3" type="ORF">LLUT_LOCUS2200</name>
</gene>
<dbReference type="AlphaFoldDB" id="A0AAV1VW23"/>
<feature type="compositionally biased region" description="Polar residues" evidence="2">
    <location>
        <begin position="186"/>
        <end position="198"/>
    </location>
</feature>
<evidence type="ECO:0000256" key="2">
    <source>
        <dbReference type="SAM" id="MobiDB-lite"/>
    </source>
</evidence>
<dbReference type="SUPFAM" id="SSF55455">
    <property type="entry name" value="SRF-like"/>
    <property type="match status" value="1"/>
</dbReference>